<proteinExistence type="predicted"/>
<organism evidence="1 2">
    <name type="scientific">Sandaracinus amylolyticus</name>
    <dbReference type="NCBI Taxonomy" id="927083"/>
    <lineage>
        <taxon>Bacteria</taxon>
        <taxon>Pseudomonadati</taxon>
        <taxon>Myxococcota</taxon>
        <taxon>Polyangia</taxon>
        <taxon>Polyangiales</taxon>
        <taxon>Sandaracinaceae</taxon>
        <taxon>Sandaracinus</taxon>
    </lineage>
</organism>
<accession>A0A0F6VZ14</accession>
<evidence type="ECO:0000313" key="2">
    <source>
        <dbReference type="Proteomes" id="UP000034883"/>
    </source>
</evidence>
<protein>
    <submittedName>
        <fullName evidence="1">Uncharacterized protein</fullName>
    </submittedName>
</protein>
<dbReference type="EMBL" id="CP011125">
    <property type="protein sequence ID" value="AKF03268.1"/>
    <property type="molecule type" value="Genomic_DNA"/>
</dbReference>
<keyword evidence="2" id="KW-1185">Reference proteome</keyword>
<evidence type="ECO:0000313" key="1">
    <source>
        <dbReference type="EMBL" id="AKF03268.1"/>
    </source>
</evidence>
<sequence length="62" mass="7160">MGGRARARRATCSRRALHLRAPMDGPACARRPTTTRWWSDERVGGLQTTARWSVDHRDAQRW</sequence>
<dbReference type="Proteomes" id="UP000034883">
    <property type="component" value="Chromosome"/>
</dbReference>
<reference evidence="1 2" key="1">
    <citation type="submission" date="2015-03" db="EMBL/GenBank/DDBJ databases">
        <title>Genome assembly of Sandaracinus amylolyticus DSM 53668.</title>
        <authorList>
            <person name="Sharma G."/>
            <person name="Subramanian S."/>
        </authorList>
    </citation>
    <scope>NUCLEOTIDE SEQUENCE [LARGE SCALE GENOMIC DNA]</scope>
    <source>
        <strain evidence="1 2">DSM 53668</strain>
    </source>
</reference>
<gene>
    <name evidence="1" type="ORF">DB32_000417</name>
</gene>
<dbReference type="STRING" id="927083.DB32_000417"/>
<dbReference type="KEGG" id="samy:DB32_000417"/>
<dbReference type="AlphaFoldDB" id="A0A0F6VZ14"/>
<name>A0A0F6VZ14_9BACT</name>